<keyword evidence="5" id="KW-0479">Metal-binding</keyword>
<keyword evidence="16" id="KW-1185">Reference proteome</keyword>
<dbReference type="FunFam" id="3.40.630.10:FF:000060">
    <property type="entry name" value="Putative metallocarboxypeptidase ecm14"/>
    <property type="match status" value="1"/>
</dbReference>
<dbReference type="GO" id="GO:0004181">
    <property type="term" value="F:metallocarboxypeptidase activity"/>
    <property type="evidence" value="ECO:0007669"/>
    <property type="project" value="InterPro"/>
</dbReference>
<comment type="caution">
    <text evidence="12">Lacks conserved residue(s) required for the propagation of feature annotation.</text>
</comment>
<dbReference type="Gene3D" id="3.40.630.10">
    <property type="entry name" value="Zn peptidases"/>
    <property type="match status" value="1"/>
</dbReference>
<dbReference type="PROSITE" id="PS51257">
    <property type="entry name" value="PROKAR_LIPOPROTEIN"/>
    <property type="match status" value="1"/>
</dbReference>
<dbReference type="AlphaFoldDB" id="A0A1E3R033"/>
<evidence type="ECO:0000256" key="12">
    <source>
        <dbReference type="PROSITE-ProRule" id="PRU01379"/>
    </source>
</evidence>
<keyword evidence="7" id="KW-0862">Zinc</keyword>
<dbReference type="PANTHER" id="PTHR11705:SF147">
    <property type="entry name" value="INACTIVE METALLOCARBOXYPEPTIDASE ECM14"/>
    <property type="match status" value="1"/>
</dbReference>
<feature type="region of interest" description="Disordered" evidence="13">
    <location>
        <begin position="255"/>
        <end position="276"/>
    </location>
</feature>
<keyword evidence="4" id="KW-0964">Secreted</keyword>
<dbReference type="PANTHER" id="PTHR11705">
    <property type="entry name" value="PROTEASE FAMILY M14 CARBOXYPEPTIDASE A,B"/>
    <property type="match status" value="1"/>
</dbReference>
<organism evidence="15 16">
    <name type="scientific">Babjeviella inositovora NRRL Y-12698</name>
    <dbReference type="NCBI Taxonomy" id="984486"/>
    <lineage>
        <taxon>Eukaryota</taxon>
        <taxon>Fungi</taxon>
        <taxon>Dikarya</taxon>
        <taxon>Ascomycota</taxon>
        <taxon>Saccharomycotina</taxon>
        <taxon>Pichiomycetes</taxon>
        <taxon>Serinales incertae sedis</taxon>
        <taxon>Babjeviella</taxon>
    </lineage>
</organism>
<dbReference type="InterPro" id="IPR000834">
    <property type="entry name" value="Peptidase_M14"/>
</dbReference>
<feature type="domain" description="Peptidase M14" evidence="14">
    <location>
        <begin position="210"/>
        <end position="541"/>
    </location>
</feature>
<dbReference type="GO" id="GO:0005576">
    <property type="term" value="C:extracellular region"/>
    <property type="evidence" value="ECO:0007669"/>
    <property type="project" value="UniProtKB-SubCell"/>
</dbReference>
<evidence type="ECO:0000256" key="2">
    <source>
        <dbReference type="ARBA" id="ARBA00004613"/>
    </source>
</evidence>
<comment type="cofactor">
    <cofactor evidence="1">
        <name>Zn(2+)</name>
        <dbReference type="ChEBI" id="CHEBI:29105"/>
    </cofactor>
</comment>
<dbReference type="PRINTS" id="PR00765">
    <property type="entry name" value="CRBOXYPTASEA"/>
</dbReference>
<keyword evidence="8" id="KW-1015">Disulfide bond</keyword>
<dbReference type="SUPFAM" id="SSF53187">
    <property type="entry name" value="Zn-dependent exopeptidases"/>
    <property type="match status" value="1"/>
</dbReference>
<reference evidence="16" key="1">
    <citation type="submission" date="2016-05" db="EMBL/GenBank/DDBJ databases">
        <title>Comparative genomics of biotechnologically important yeasts.</title>
        <authorList>
            <consortium name="DOE Joint Genome Institute"/>
            <person name="Riley R."/>
            <person name="Haridas S."/>
            <person name="Wolfe K.H."/>
            <person name="Lopes M.R."/>
            <person name="Hittinger C.T."/>
            <person name="Goker M."/>
            <person name="Salamov A."/>
            <person name="Wisecaver J."/>
            <person name="Long T.M."/>
            <person name="Aerts A.L."/>
            <person name="Barry K."/>
            <person name="Choi C."/>
            <person name="Clum A."/>
            <person name="Coughlan A.Y."/>
            <person name="Deshpande S."/>
            <person name="Douglass A.P."/>
            <person name="Hanson S.J."/>
            <person name="Klenk H.-P."/>
            <person name="Labutti K."/>
            <person name="Lapidus A."/>
            <person name="Lindquist E."/>
            <person name="Lipzen A."/>
            <person name="Meier-Kolthoff J.P."/>
            <person name="Ohm R.A."/>
            <person name="Otillar R.P."/>
            <person name="Pangilinan J."/>
            <person name="Peng Y."/>
            <person name="Rokas A."/>
            <person name="Rosa C.A."/>
            <person name="Scheuner C."/>
            <person name="Sibirny A.A."/>
            <person name="Slot J.C."/>
            <person name="Stielow J.B."/>
            <person name="Sun H."/>
            <person name="Kurtzman C.P."/>
            <person name="Blackwell M."/>
            <person name="Grigoriev I.V."/>
            <person name="Jeffries T.W."/>
        </authorList>
    </citation>
    <scope>NUCLEOTIDE SEQUENCE [LARGE SCALE GENOMIC DNA]</scope>
    <source>
        <strain evidence="16">NRRL Y-12698</strain>
    </source>
</reference>
<evidence type="ECO:0000256" key="3">
    <source>
        <dbReference type="ARBA" id="ARBA00005988"/>
    </source>
</evidence>
<dbReference type="Pfam" id="PF00246">
    <property type="entry name" value="Peptidase_M14"/>
    <property type="match status" value="1"/>
</dbReference>
<evidence type="ECO:0000256" key="9">
    <source>
        <dbReference type="ARBA" id="ARBA00025210"/>
    </source>
</evidence>
<comment type="function">
    <text evidence="9">Inactive carboxypeptidase that may play a role in cell wall organization and biogenesis.</text>
</comment>
<feature type="compositionally biased region" description="Basic and acidic residues" evidence="13">
    <location>
        <begin position="255"/>
        <end position="270"/>
    </location>
</feature>
<proteinExistence type="inferred from homology"/>
<dbReference type="GO" id="GO:0006508">
    <property type="term" value="P:proteolysis"/>
    <property type="evidence" value="ECO:0007669"/>
    <property type="project" value="InterPro"/>
</dbReference>
<protein>
    <recommendedName>
        <fullName evidence="10">Inactive metallocarboxypeptidase ECM14</fullName>
    </recommendedName>
    <alternativeName>
        <fullName evidence="11">Inactive metallocarboxypeptidase ecm14</fullName>
    </alternativeName>
</protein>
<dbReference type="Proteomes" id="UP000094336">
    <property type="component" value="Unassembled WGS sequence"/>
</dbReference>
<name>A0A1E3R033_9ASCO</name>
<dbReference type="GeneID" id="30145674"/>
<evidence type="ECO:0000256" key="8">
    <source>
        <dbReference type="ARBA" id="ARBA00023157"/>
    </source>
</evidence>
<evidence type="ECO:0000256" key="5">
    <source>
        <dbReference type="ARBA" id="ARBA00022723"/>
    </source>
</evidence>
<evidence type="ECO:0000256" key="4">
    <source>
        <dbReference type="ARBA" id="ARBA00022525"/>
    </source>
</evidence>
<dbReference type="GO" id="GO:0008270">
    <property type="term" value="F:zinc ion binding"/>
    <property type="evidence" value="ECO:0007669"/>
    <property type="project" value="InterPro"/>
</dbReference>
<dbReference type="RefSeq" id="XP_018988581.1">
    <property type="nucleotide sequence ID" value="XM_019127821.1"/>
</dbReference>
<dbReference type="STRING" id="984486.A0A1E3R033"/>
<dbReference type="PROSITE" id="PS52035">
    <property type="entry name" value="PEPTIDASE_M14"/>
    <property type="match status" value="1"/>
</dbReference>
<evidence type="ECO:0000313" key="15">
    <source>
        <dbReference type="EMBL" id="ODQ83253.1"/>
    </source>
</evidence>
<dbReference type="SMART" id="SM00631">
    <property type="entry name" value="Zn_pept"/>
    <property type="match status" value="1"/>
</dbReference>
<evidence type="ECO:0000313" key="16">
    <source>
        <dbReference type="Proteomes" id="UP000094336"/>
    </source>
</evidence>
<evidence type="ECO:0000256" key="1">
    <source>
        <dbReference type="ARBA" id="ARBA00001947"/>
    </source>
</evidence>
<evidence type="ECO:0000256" key="6">
    <source>
        <dbReference type="ARBA" id="ARBA00022729"/>
    </source>
</evidence>
<evidence type="ECO:0000259" key="14">
    <source>
        <dbReference type="PROSITE" id="PS52035"/>
    </source>
</evidence>
<evidence type="ECO:0000256" key="7">
    <source>
        <dbReference type="ARBA" id="ARBA00022833"/>
    </source>
</evidence>
<sequence length="547" mass="63405">MKFTFLSPCTLAAAYSCLFLAILEPVLCLSLQNVFGGQSIKLLLRFDADIAKESIPHYLSLDPVDDERLPPIDLFQYPPTEKVLRLDYSGLPATDEMLFKKQCYAMIAKYSLDVWAKSSLDKFFDIRVSDVEAFAEILEEYNLPDVPVSIIIPDLAQSVYETFPQASVNTTETVGETAVLMDYLSRTGPELTTDMAKEELNIMTDLFFKQYRNLDMVYLWFEMLRATYPDILKHERIGKTYEGREMSALHLSVAHKDNHKDDGTRAPDTDFDHEDDPTERRTIVITGGLHAREWISTSTVCYSLFRLLRSYDHITDSVDGHKHRKLRKILTSLDFIFIPVFNPDGYYHTWSVDRLWRKNRQETFNPRCFGLDIDHSFDFRWQHSDAFNPCGENYSGEDSFEAIEAQQWNNFLTNHTNQILGYLDLHSYSQQILYPYAWSCEQQPRDSENLIELAYGMSKAIRLSSGRYYNVLPACVDRDVDIEPSLGSGTSLDYMYHNKAYWAFQIKLRDSGDHGFLLPPKHIIPVGKEIYQAIKYFCFFILESKEY</sequence>
<keyword evidence="6" id="KW-0732">Signal</keyword>
<comment type="subcellular location">
    <subcellularLocation>
        <location evidence="2">Secreted</location>
    </subcellularLocation>
</comment>
<dbReference type="CDD" id="cd03860">
    <property type="entry name" value="M14_CP_A-B_like"/>
    <property type="match status" value="1"/>
</dbReference>
<evidence type="ECO:0000256" key="13">
    <source>
        <dbReference type="SAM" id="MobiDB-lite"/>
    </source>
</evidence>
<accession>A0A1E3R033</accession>
<dbReference type="EMBL" id="KV454426">
    <property type="protein sequence ID" value="ODQ83253.1"/>
    <property type="molecule type" value="Genomic_DNA"/>
</dbReference>
<comment type="similarity">
    <text evidence="3 12">Belongs to the peptidase M14 family.</text>
</comment>
<evidence type="ECO:0000256" key="10">
    <source>
        <dbReference type="ARBA" id="ARBA00026187"/>
    </source>
</evidence>
<gene>
    <name evidence="15" type="ORF">BABINDRAFT_159688</name>
</gene>
<dbReference type="OrthoDB" id="3626597at2759"/>
<evidence type="ECO:0000256" key="11">
    <source>
        <dbReference type="ARBA" id="ARBA00026213"/>
    </source>
</evidence>